<keyword evidence="13" id="KW-1185">Reference proteome</keyword>
<evidence type="ECO:0000256" key="6">
    <source>
        <dbReference type="ARBA" id="ARBA00022737"/>
    </source>
</evidence>
<dbReference type="EMBL" id="LT934113">
    <property type="protein sequence ID" value="VAH36245.1"/>
    <property type="molecule type" value="Genomic_DNA"/>
</dbReference>
<keyword evidence="8" id="KW-0833">Ubl conjugation pathway</keyword>
<evidence type="ECO:0000313" key="13">
    <source>
        <dbReference type="Proteomes" id="UP000324705"/>
    </source>
</evidence>
<dbReference type="InterPro" id="IPR002867">
    <property type="entry name" value="IBR_dom"/>
</dbReference>
<dbReference type="Proteomes" id="UP000324705">
    <property type="component" value="Chromosome 2A"/>
</dbReference>
<proteinExistence type="predicted"/>
<dbReference type="InterPro" id="IPR044066">
    <property type="entry name" value="TRIAD_supradom"/>
</dbReference>
<feature type="compositionally biased region" description="Polar residues" evidence="10">
    <location>
        <begin position="268"/>
        <end position="284"/>
    </location>
</feature>
<dbReference type="EC" id="2.3.2.31" evidence="3"/>
<evidence type="ECO:0000256" key="3">
    <source>
        <dbReference type="ARBA" id="ARBA00012251"/>
    </source>
</evidence>
<comment type="catalytic activity">
    <reaction evidence="1">
        <text>[E2 ubiquitin-conjugating enzyme]-S-ubiquitinyl-L-cysteine + [acceptor protein]-L-lysine = [E2 ubiquitin-conjugating enzyme]-L-cysteine + [acceptor protein]-N(6)-ubiquitinyl-L-lysine.</text>
        <dbReference type="EC" id="2.3.2.31"/>
    </reaction>
</comment>
<feature type="region of interest" description="Disordered" evidence="10">
    <location>
        <begin position="268"/>
        <end position="304"/>
    </location>
</feature>
<dbReference type="InterPro" id="IPR031127">
    <property type="entry name" value="E3_UB_ligase_RBR"/>
</dbReference>
<dbReference type="SUPFAM" id="SSF57850">
    <property type="entry name" value="RING/U-box"/>
    <property type="match status" value="2"/>
</dbReference>
<dbReference type="Gene3D" id="1.20.120.1750">
    <property type="match status" value="1"/>
</dbReference>
<dbReference type="Gramene" id="TRITD2Av1G254000.1">
    <property type="protein sequence ID" value="TRITD2Av1G254000.1"/>
    <property type="gene ID" value="TRITD2Av1G254000"/>
</dbReference>
<name>A0A9R1P3K7_TRITD</name>
<feature type="compositionally biased region" description="Basic and acidic residues" evidence="10">
    <location>
        <begin position="289"/>
        <end position="304"/>
    </location>
</feature>
<reference evidence="12 13" key="1">
    <citation type="submission" date="2017-09" db="EMBL/GenBank/DDBJ databases">
        <authorList>
            <consortium name="International Durum Wheat Genome Sequencing Consortium (IDWGSC)"/>
            <person name="Milanesi L."/>
        </authorList>
    </citation>
    <scope>NUCLEOTIDE SEQUENCE [LARGE SCALE GENOMIC DNA]</scope>
    <source>
        <strain evidence="13">cv. Svevo</strain>
    </source>
</reference>
<keyword evidence="6" id="KW-0677">Repeat</keyword>
<evidence type="ECO:0000256" key="2">
    <source>
        <dbReference type="ARBA" id="ARBA00001947"/>
    </source>
</evidence>
<dbReference type="PROSITE" id="PS51873">
    <property type="entry name" value="TRIAD"/>
    <property type="match status" value="1"/>
</dbReference>
<feature type="domain" description="RING-type" evidence="11">
    <location>
        <begin position="1"/>
        <end position="202"/>
    </location>
</feature>
<dbReference type="Pfam" id="PF01485">
    <property type="entry name" value="IBR"/>
    <property type="match status" value="1"/>
</dbReference>
<gene>
    <name evidence="12" type="ORF">TRITD_2Av1G254000</name>
</gene>
<keyword evidence="9" id="KW-0862">Zinc</keyword>
<sequence>MPSLLLLEVHGDILKVACQGSVLKLVCPDDKCGCSIPPKLLKKLLGDAGFERWERLVFQKTLDSRADVAYCPRCETACLADEDSAQCSNCLFTFCVRCRNRRHVGERCMTPEEKLISVQEREKARNLSKGNAGRKVSASDIFSIKEILRSSVMCPHCGFAISRVSGCDQMLCRNCEKSFCYACGKPSSQGHTSEQCKIDREKLRVKVEVNDVVRNMQKELKLALSRAHLCPGCRQPNFKLGTTTTSSARHAGFTTALCATRWCARARSTTAPKGASSTPSTPTLSREAAGPKKSDDHESEFFGR</sequence>
<evidence type="ECO:0000259" key="11">
    <source>
        <dbReference type="PROSITE" id="PS51873"/>
    </source>
</evidence>
<dbReference type="AlphaFoldDB" id="A0A9R1P3K7"/>
<accession>A0A9R1P3K7</accession>
<keyword evidence="4" id="KW-0808">Transferase</keyword>
<evidence type="ECO:0000313" key="12">
    <source>
        <dbReference type="EMBL" id="VAH36245.1"/>
    </source>
</evidence>
<comment type="cofactor">
    <cofactor evidence="2">
        <name>Zn(2+)</name>
        <dbReference type="ChEBI" id="CHEBI:29105"/>
    </cofactor>
</comment>
<evidence type="ECO:0000256" key="5">
    <source>
        <dbReference type="ARBA" id="ARBA00022723"/>
    </source>
</evidence>
<organism evidence="12 13">
    <name type="scientific">Triticum turgidum subsp. durum</name>
    <name type="common">Durum wheat</name>
    <name type="synonym">Triticum durum</name>
    <dbReference type="NCBI Taxonomy" id="4567"/>
    <lineage>
        <taxon>Eukaryota</taxon>
        <taxon>Viridiplantae</taxon>
        <taxon>Streptophyta</taxon>
        <taxon>Embryophyta</taxon>
        <taxon>Tracheophyta</taxon>
        <taxon>Spermatophyta</taxon>
        <taxon>Magnoliopsida</taxon>
        <taxon>Liliopsida</taxon>
        <taxon>Poales</taxon>
        <taxon>Poaceae</taxon>
        <taxon>BOP clade</taxon>
        <taxon>Pooideae</taxon>
        <taxon>Triticodae</taxon>
        <taxon>Triticeae</taxon>
        <taxon>Triticinae</taxon>
        <taxon>Triticum</taxon>
    </lineage>
</organism>
<dbReference type="CDD" id="cd20341">
    <property type="entry name" value="BRcat_RBR_RNF14"/>
    <property type="match status" value="1"/>
</dbReference>
<evidence type="ECO:0000256" key="10">
    <source>
        <dbReference type="SAM" id="MobiDB-lite"/>
    </source>
</evidence>
<dbReference type="GO" id="GO:0008270">
    <property type="term" value="F:zinc ion binding"/>
    <property type="evidence" value="ECO:0007669"/>
    <property type="project" value="UniProtKB-KW"/>
</dbReference>
<dbReference type="OMA" id="DHESEFF"/>
<evidence type="ECO:0000256" key="9">
    <source>
        <dbReference type="ARBA" id="ARBA00022833"/>
    </source>
</evidence>
<evidence type="ECO:0000256" key="4">
    <source>
        <dbReference type="ARBA" id="ARBA00022679"/>
    </source>
</evidence>
<evidence type="ECO:0000256" key="1">
    <source>
        <dbReference type="ARBA" id="ARBA00001798"/>
    </source>
</evidence>
<dbReference type="GO" id="GO:0061630">
    <property type="term" value="F:ubiquitin protein ligase activity"/>
    <property type="evidence" value="ECO:0007669"/>
    <property type="project" value="UniProtKB-EC"/>
</dbReference>
<evidence type="ECO:0000256" key="7">
    <source>
        <dbReference type="ARBA" id="ARBA00022771"/>
    </source>
</evidence>
<dbReference type="PANTHER" id="PTHR11685">
    <property type="entry name" value="RBR FAMILY RING FINGER AND IBR DOMAIN-CONTAINING"/>
    <property type="match status" value="1"/>
</dbReference>
<keyword evidence="5" id="KW-0479">Metal-binding</keyword>
<dbReference type="CDD" id="cd20336">
    <property type="entry name" value="Rcat_RBR"/>
    <property type="match status" value="1"/>
</dbReference>
<keyword evidence="7" id="KW-0863">Zinc-finger</keyword>
<dbReference type="GO" id="GO:0016567">
    <property type="term" value="P:protein ubiquitination"/>
    <property type="evidence" value="ECO:0007669"/>
    <property type="project" value="InterPro"/>
</dbReference>
<evidence type="ECO:0000256" key="8">
    <source>
        <dbReference type="ARBA" id="ARBA00022786"/>
    </source>
</evidence>
<dbReference type="Pfam" id="PF22191">
    <property type="entry name" value="IBR_1"/>
    <property type="match status" value="1"/>
</dbReference>
<protein>
    <recommendedName>
        <fullName evidence="3">RBR-type E3 ubiquitin transferase</fullName>
        <ecNumber evidence="3">2.3.2.31</ecNumber>
    </recommendedName>
</protein>
<dbReference type="SMART" id="SM00647">
    <property type="entry name" value="IBR"/>
    <property type="match status" value="2"/>
</dbReference>